<feature type="transmembrane region" description="Helical" evidence="1">
    <location>
        <begin position="387"/>
        <end position="410"/>
    </location>
</feature>
<sequence length="416" mass="47820">MNSTSEYNILHSFDEILSTKPGRYITAALYFFPTLIGISSALIVIRAIVKFKEFNTFIFFIMANHCTMDVISLSSIGVYVGICHIRQSSLHQNLEKIMGFAIDFGWFTSSLFLIAFSLSRMIKLKFSKLAAKYLTRRVAIVISLSAIYTPCLCLTGNDIWLPETTVCLYGNFSTWAYNSEGSRFGHFMESLSYYYYMSHYAKEQSNNFYHIQAYSQIIEKISIGLLYLSLGTIFFALLCCCLYVMLARRRAFRVNSSRQYHAILQQIIFADIIQVFFSGIVTGLFVLSPDLSSIWWLNTACGALASGAWFLYSFSANLLAFNRFVHIVYNDKVDQIFSPKLTARYLVILYIYSFLWILVLISPPIGIKFSSNHNTYVCNKLDKYCFWMSRAALVFDWINVACICVFYTILCIKVRF</sequence>
<keyword evidence="1" id="KW-1133">Transmembrane helix</keyword>
<dbReference type="Gene3D" id="1.20.1070.10">
    <property type="entry name" value="Rhodopsin 7-helix transmembrane proteins"/>
    <property type="match status" value="1"/>
</dbReference>
<organism evidence="2 3">
    <name type="scientific">Romanomermis culicivorax</name>
    <name type="common">Nematode worm</name>
    <dbReference type="NCBI Taxonomy" id="13658"/>
    <lineage>
        <taxon>Eukaryota</taxon>
        <taxon>Metazoa</taxon>
        <taxon>Ecdysozoa</taxon>
        <taxon>Nematoda</taxon>
        <taxon>Enoplea</taxon>
        <taxon>Dorylaimia</taxon>
        <taxon>Mermithida</taxon>
        <taxon>Mermithoidea</taxon>
        <taxon>Mermithidae</taxon>
        <taxon>Romanomermis</taxon>
    </lineage>
</organism>
<dbReference type="PANTHER" id="PTHR23021">
    <property type="entry name" value="SERPENTINE RECEPTOR, CLASS T"/>
    <property type="match status" value="1"/>
</dbReference>
<accession>A0A915HLU5</accession>
<evidence type="ECO:0000256" key="1">
    <source>
        <dbReference type="SAM" id="Phobius"/>
    </source>
</evidence>
<protein>
    <submittedName>
        <fullName evidence="3">G-protein coupled receptors family 1 profile domain-containing protein</fullName>
    </submittedName>
</protein>
<dbReference type="InterPro" id="IPR019425">
    <property type="entry name" value="7TM_GPCR_serpentine_rcpt_Srt"/>
</dbReference>
<evidence type="ECO:0000313" key="2">
    <source>
        <dbReference type="Proteomes" id="UP000887565"/>
    </source>
</evidence>
<feature type="transmembrane region" description="Helical" evidence="1">
    <location>
        <begin position="138"/>
        <end position="160"/>
    </location>
</feature>
<dbReference type="Proteomes" id="UP000887565">
    <property type="component" value="Unplaced"/>
</dbReference>
<name>A0A915HLU5_ROMCU</name>
<dbReference type="SUPFAM" id="SSF81321">
    <property type="entry name" value="Family A G protein-coupled receptor-like"/>
    <property type="match status" value="1"/>
</dbReference>
<feature type="transmembrane region" description="Helical" evidence="1">
    <location>
        <begin position="267"/>
        <end position="288"/>
    </location>
</feature>
<feature type="transmembrane region" description="Helical" evidence="1">
    <location>
        <begin position="24"/>
        <end position="45"/>
    </location>
</feature>
<dbReference type="AlphaFoldDB" id="A0A915HLU5"/>
<keyword evidence="1" id="KW-0812">Transmembrane</keyword>
<reference evidence="3" key="1">
    <citation type="submission" date="2022-11" db="UniProtKB">
        <authorList>
            <consortium name="WormBaseParasite"/>
        </authorList>
    </citation>
    <scope>IDENTIFICATION</scope>
</reference>
<dbReference type="Pfam" id="PF10321">
    <property type="entry name" value="7TM_GPCR_Srt"/>
    <property type="match status" value="1"/>
</dbReference>
<feature type="transmembrane region" description="Helical" evidence="1">
    <location>
        <begin position="225"/>
        <end position="246"/>
    </location>
</feature>
<feature type="transmembrane region" description="Helical" evidence="1">
    <location>
        <begin position="97"/>
        <end position="118"/>
    </location>
</feature>
<keyword evidence="1" id="KW-0472">Membrane</keyword>
<evidence type="ECO:0000313" key="3">
    <source>
        <dbReference type="WBParaSite" id="nRc.2.0.1.t02501-RA"/>
    </source>
</evidence>
<keyword evidence="2" id="KW-1185">Reference proteome</keyword>
<proteinExistence type="predicted"/>
<feature type="transmembrane region" description="Helical" evidence="1">
    <location>
        <begin position="294"/>
        <end position="314"/>
    </location>
</feature>
<feature type="transmembrane region" description="Helical" evidence="1">
    <location>
        <begin position="345"/>
        <end position="367"/>
    </location>
</feature>
<dbReference type="WBParaSite" id="nRc.2.0.1.t02501-RA">
    <property type="protein sequence ID" value="nRc.2.0.1.t02501-RA"/>
    <property type="gene ID" value="nRc.2.0.1.g02501"/>
</dbReference>
<feature type="transmembrane region" description="Helical" evidence="1">
    <location>
        <begin position="57"/>
        <end position="82"/>
    </location>
</feature>